<name>A0A3N0V0P0_9PROT</name>
<proteinExistence type="predicted"/>
<evidence type="ECO:0000313" key="2">
    <source>
        <dbReference type="EMBL" id="ROH86114.1"/>
    </source>
</evidence>
<reference evidence="2 3" key="1">
    <citation type="submission" date="2018-10" db="EMBL/GenBank/DDBJ databases">
        <authorList>
            <person name="Chen W.-M."/>
        </authorList>
    </citation>
    <scope>NUCLEOTIDE SEQUENCE [LARGE SCALE GENOMIC DNA]</scope>
    <source>
        <strain evidence="2 3">H-5</strain>
    </source>
</reference>
<dbReference type="CDD" id="cd05403">
    <property type="entry name" value="NT_KNTase_like"/>
    <property type="match status" value="1"/>
</dbReference>
<dbReference type="Gene3D" id="1.10.10.10">
    <property type="entry name" value="Winged helix-like DNA-binding domain superfamily/Winged helix DNA-binding domain"/>
    <property type="match status" value="1"/>
</dbReference>
<dbReference type="AlphaFoldDB" id="A0A3N0V0P0"/>
<evidence type="ECO:0000259" key="1">
    <source>
        <dbReference type="Pfam" id="PF18765"/>
    </source>
</evidence>
<dbReference type="GO" id="GO:0006355">
    <property type="term" value="P:regulation of DNA-templated transcription"/>
    <property type="evidence" value="ECO:0007669"/>
    <property type="project" value="UniProtKB-ARBA"/>
</dbReference>
<dbReference type="CDD" id="cd00090">
    <property type="entry name" value="HTH_ARSR"/>
    <property type="match status" value="1"/>
</dbReference>
<dbReference type="GO" id="GO:0016740">
    <property type="term" value="F:transferase activity"/>
    <property type="evidence" value="ECO:0007669"/>
    <property type="project" value="UniProtKB-KW"/>
</dbReference>
<evidence type="ECO:0000313" key="3">
    <source>
        <dbReference type="Proteomes" id="UP000275137"/>
    </source>
</evidence>
<dbReference type="InterPro" id="IPR043519">
    <property type="entry name" value="NT_sf"/>
</dbReference>
<organism evidence="2 3">
    <name type="scientific">Pseudomethylobacillus aquaticus</name>
    <dbReference type="NCBI Taxonomy" id="2676064"/>
    <lineage>
        <taxon>Bacteria</taxon>
        <taxon>Pseudomonadati</taxon>
        <taxon>Pseudomonadota</taxon>
        <taxon>Betaproteobacteria</taxon>
        <taxon>Nitrosomonadales</taxon>
        <taxon>Methylophilaceae</taxon>
        <taxon>Pseudomethylobacillus</taxon>
    </lineage>
</organism>
<dbReference type="InterPro" id="IPR011991">
    <property type="entry name" value="ArsR-like_HTH"/>
</dbReference>
<dbReference type="Proteomes" id="UP000275137">
    <property type="component" value="Unassembled WGS sequence"/>
</dbReference>
<dbReference type="Pfam" id="PF18765">
    <property type="entry name" value="Polbeta"/>
    <property type="match status" value="1"/>
</dbReference>
<feature type="domain" description="Polymerase beta nucleotidyltransferase" evidence="1">
    <location>
        <begin position="101"/>
        <end position="139"/>
    </location>
</feature>
<dbReference type="EMBL" id="RJVP01000003">
    <property type="protein sequence ID" value="ROH86114.1"/>
    <property type="molecule type" value="Genomic_DNA"/>
</dbReference>
<dbReference type="SUPFAM" id="SSF81301">
    <property type="entry name" value="Nucleotidyltransferase"/>
    <property type="match status" value="1"/>
</dbReference>
<comment type="caution">
    <text evidence="2">The sequence shown here is derived from an EMBL/GenBank/DDBJ whole genome shotgun (WGS) entry which is preliminary data.</text>
</comment>
<dbReference type="Gene3D" id="3.30.460.10">
    <property type="entry name" value="Beta Polymerase, domain 2"/>
    <property type="match status" value="1"/>
</dbReference>
<dbReference type="InterPro" id="IPR036388">
    <property type="entry name" value="WH-like_DNA-bd_sf"/>
</dbReference>
<accession>A0A3N0V0P0</accession>
<dbReference type="RefSeq" id="WP_123237174.1">
    <property type="nucleotide sequence ID" value="NZ_RJVP01000003.1"/>
</dbReference>
<protein>
    <submittedName>
        <fullName evidence="2">Nucleotidyltransferase domain-containing protein</fullName>
    </submittedName>
</protein>
<gene>
    <name evidence="2" type="ORF">ED236_06520</name>
</gene>
<dbReference type="SUPFAM" id="SSF46785">
    <property type="entry name" value="Winged helix' DNA-binding domain"/>
    <property type="match status" value="1"/>
</dbReference>
<dbReference type="InterPro" id="IPR041633">
    <property type="entry name" value="Polbeta"/>
</dbReference>
<keyword evidence="3" id="KW-1185">Reference proteome</keyword>
<dbReference type="InterPro" id="IPR036390">
    <property type="entry name" value="WH_DNA-bd_sf"/>
</dbReference>
<sequence>MLSNLLFGEYRKRVLGLLLLHPEQSYHVRELARLTHTSAGTLHKELSKLSEAGILQSTKVGNQQRYSANVQCPIFEELASILRKTSGLVEVIANALSSISHQIELAFVFGSVARGEQQTNSDIDVMIIGDIGFGDVVGLLHPCQTTLKREINPVVYSIDGFNSRMAKNDSFLKEVLQKPKLFIVGDDHELGKFTENQTAAITSTLQ</sequence>
<keyword evidence="2" id="KW-0808">Transferase</keyword>